<evidence type="ECO:0000256" key="2">
    <source>
        <dbReference type="ARBA" id="ARBA00022679"/>
    </source>
</evidence>
<protein>
    <recommendedName>
        <fullName evidence="5">ADP-heptose--LPS heptosyltransferase</fullName>
    </recommendedName>
</protein>
<dbReference type="GO" id="GO:0008713">
    <property type="term" value="F:ADP-heptose-lipopolysaccharide heptosyltransferase activity"/>
    <property type="evidence" value="ECO:0007669"/>
    <property type="project" value="TreeGrafter"/>
</dbReference>
<reference evidence="3 4" key="1">
    <citation type="submission" date="2011-12" db="EMBL/GenBank/DDBJ databases">
        <title>The Genome Sequence of Fusobacterium nucleatum subsp. animalis OT 420.</title>
        <authorList>
            <consortium name="The Broad Institute Genome Sequencing Platform"/>
            <person name="Earl A."/>
            <person name="Ward D."/>
            <person name="Feldgarden M."/>
            <person name="Gevers D."/>
            <person name="Izard J."/>
            <person name="Blanton J.M."/>
            <person name="Mathney J."/>
            <person name="Tanner A.C."/>
            <person name="Dewhirst F.E."/>
            <person name="Young S.K."/>
            <person name="Zeng Q."/>
            <person name="Gargeya S."/>
            <person name="Fitzgerald M."/>
            <person name="Haas B."/>
            <person name="Abouelleil A."/>
            <person name="Alvarado L."/>
            <person name="Arachchi H.M."/>
            <person name="Berlin A."/>
            <person name="Chapman S.B."/>
            <person name="Gearin G."/>
            <person name="Goldberg J."/>
            <person name="Griggs A."/>
            <person name="Gujja S."/>
            <person name="Hansen M."/>
            <person name="Heiman D."/>
            <person name="Howarth C."/>
            <person name="Larimer J."/>
            <person name="Lui A."/>
            <person name="MacDonald P.J.P."/>
            <person name="McCowen C."/>
            <person name="Montmayeur A."/>
            <person name="Murphy C."/>
            <person name="Neiman D."/>
            <person name="Pearson M."/>
            <person name="Priest M."/>
            <person name="Roberts A."/>
            <person name="Saif S."/>
            <person name="Shea T."/>
            <person name="Sisk P."/>
            <person name="Stolte C."/>
            <person name="Sykes S."/>
            <person name="Wortman J."/>
            <person name="Nusbaum C."/>
            <person name="Birren B."/>
        </authorList>
    </citation>
    <scope>NUCLEOTIDE SEQUENCE [LARGE SCALE GENOMIC DNA]</scope>
    <source>
        <strain evidence="4">F0419</strain>
    </source>
</reference>
<evidence type="ECO:0000313" key="3">
    <source>
        <dbReference type="EMBL" id="EHO78697.1"/>
    </source>
</evidence>
<dbReference type="GO" id="GO:0009244">
    <property type="term" value="P:lipopolysaccharide core region biosynthetic process"/>
    <property type="evidence" value="ECO:0007669"/>
    <property type="project" value="TreeGrafter"/>
</dbReference>
<dbReference type="Pfam" id="PF01075">
    <property type="entry name" value="Glyco_transf_9"/>
    <property type="match status" value="1"/>
</dbReference>
<sequence length="379" mass="44969">MKNLIKKINRIFQDYMRAKRLKIGKYIWDRKEKAKIVEGDNFLKDNSIKSILFLRYDGKIGDMIVNSLMFREIKKVYPDIRIGVIARGAAIDIIKDNPNVDKIYKYYKDRKKIKDLALKIKEEKYDLLIDFSEMLRVNQMMLINLCRARINIGLDRKDWELFDLSIESDKDFKWTEHITKRYLAYLIKLGLKKENINISYDIYLKDEKKYEVFFNEIKESKKLILNPYGASKHKSFSIETLENIITYLKDKDIAIILTYFGDKYKELEFLEKKYKYVYIPKKIESILDTAILIKKSDYVISPDTSIVHIASAFNKKMITVYPPKGGKYGVDHLVWAPKSEYSRVIFCKDKIGNYDEIDINTFNMEEMKEEILKLINNSD</sequence>
<dbReference type="Proteomes" id="UP000004565">
    <property type="component" value="Unassembled WGS sequence"/>
</dbReference>
<keyword evidence="2" id="KW-0808">Transferase</keyword>
<dbReference type="PANTHER" id="PTHR30160:SF15">
    <property type="entry name" value="GLYCOSYLTRANSFERASE HI_0523-RELATED"/>
    <property type="match status" value="1"/>
</dbReference>
<accession>H1HE67</accession>
<dbReference type="SUPFAM" id="SSF53756">
    <property type="entry name" value="UDP-Glycosyltransferase/glycogen phosphorylase"/>
    <property type="match status" value="1"/>
</dbReference>
<evidence type="ECO:0000313" key="4">
    <source>
        <dbReference type="Proteomes" id="UP000004565"/>
    </source>
</evidence>
<dbReference type="RefSeq" id="WP_005909466.1">
    <property type="nucleotide sequence ID" value="NZ_AKCE01000001.1"/>
</dbReference>
<dbReference type="AlphaFoldDB" id="H1HE67"/>
<dbReference type="PATRIC" id="fig|999414.3.peg.767"/>
<gene>
    <name evidence="3" type="ORF">HMPREF9942_00768</name>
</gene>
<dbReference type="GO" id="GO:0005829">
    <property type="term" value="C:cytosol"/>
    <property type="evidence" value="ECO:0007669"/>
    <property type="project" value="TreeGrafter"/>
</dbReference>
<dbReference type="PANTHER" id="PTHR30160">
    <property type="entry name" value="TETRAACYLDISACCHARIDE 4'-KINASE-RELATED"/>
    <property type="match status" value="1"/>
</dbReference>
<dbReference type="InterPro" id="IPR002201">
    <property type="entry name" value="Glyco_trans_9"/>
</dbReference>
<dbReference type="CDD" id="cd03789">
    <property type="entry name" value="GT9_LPS_heptosyltransferase"/>
    <property type="match status" value="1"/>
</dbReference>
<keyword evidence="1" id="KW-0328">Glycosyltransferase</keyword>
<evidence type="ECO:0008006" key="5">
    <source>
        <dbReference type="Google" id="ProtNLM"/>
    </source>
</evidence>
<dbReference type="EMBL" id="AGEH01000009">
    <property type="protein sequence ID" value="EHO78697.1"/>
    <property type="molecule type" value="Genomic_DNA"/>
</dbReference>
<dbReference type="HOGENOM" id="CLU_056162_2_0_0"/>
<dbReference type="InterPro" id="IPR051199">
    <property type="entry name" value="LPS_LOS_Heptosyltrfase"/>
</dbReference>
<dbReference type="Gene3D" id="3.40.50.2000">
    <property type="entry name" value="Glycogen Phosphorylase B"/>
    <property type="match status" value="2"/>
</dbReference>
<organism evidence="3 4">
    <name type="scientific">Fusobacterium animalis F0419</name>
    <dbReference type="NCBI Taxonomy" id="999414"/>
    <lineage>
        <taxon>Bacteria</taxon>
        <taxon>Fusobacteriati</taxon>
        <taxon>Fusobacteriota</taxon>
        <taxon>Fusobacteriia</taxon>
        <taxon>Fusobacteriales</taxon>
        <taxon>Fusobacteriaceae</taxon>
        <taxon>Fusobacterium</taxon>
    </lineage>
</organism>
<evidence type="ECO:0000256" key="1">
    <source>
        <dbReference type="ARBA" id="ARBA00022676"/>
    </source>
</evidence>
<name>H1HE67_9FUSO</name>
<proteinExistence type="predicted"/>
<comment type="caution">
    <text evidence="3">The sequence shown here is derived from an EMBL/GenBank/DDBJ whole genome shotgun (WGS) entry which is preliminary data.</text>
</comment>